<proteinExistence type="predicted"/>
<dbReference type="RefSeq" id="WP_279528088.1">
    <property type="nucleotide sequence ID" value="NZ_CP122312.1"/>
</dbReference>
<dbReference type="EMBL" id="JBHTAR010000011">
    <property type="protein sequence ID" value="MFC7201337.1"/>
    <property type="molecule type" value="Genomic_DNA"/>
</dbReference>
<sequence length="246" mass="27345">MPRAVAVNVGANTNQPGFRGPVFPDGSFAYVPIPESEPIRDPAAAPTYGDLAPRLPLAIPDDLRETPVHLDPSFADYPRCSSYTYGDPHGVKARPLADLDAGDYVFFYATLSCARREDGSDADASFAEWLTPEWGAYLIGHFRLASDPLVDPVREDVPEHLHENAHYRRESFDAAVLLDGDPDASRLYDRAVPLSGERGVDANHVVTEWSADLGKGPWWRRPLRFDRDATASLREWVDRDDFPAVR</sequence>
<organism evidence="2 3">
    <name type="scientific">Halospeciosus flavus</name>
    <dbReference type="NCBI Taxonomy" id="3032283"/>
    <lineage>
        <taxon>Archaea</taxon>
        <taxon>Methanobacteriati</taxon>
        <taxon>Methanobacteriota</taxon>
        <taxon>Stenosarchaea group</taxon>
        <taxon>Halobacteria</taxon>
        <taxon>Halobacteriales</taxon>
        <taxon>Halobacteriaceae</taxon>
        <taxon>Halospeciosus</taxon>
    </lineage>
</organism>
<name>A0ABD5Z7X6_9EURY</name>
<dbReference type="Pfam" id="PF18754">
    <property type="entry name" value="Nmad3"/>
    <property type="match status" value="1"/>
</dbReference>
<feature type="domain" description="Nucleotide modification associated" evidence="1">
    <location>
        <begin position="3"/>
        <end position="231"/>
    </location>
</feature>
<evidence type="ECO:0000259" key="1">
    <source>
        <dbReference type="Pfam" id="PF18754"/>
    </source>
</evidence>
<evidence type="ECO:0000313" key="3">
    <source>
        <dbReference type="Proteomes" id="UP001596447"/>
    </source>
</evidence>
<evidence type="ECO:0000313" key="2">
    <source>
        <dbReference type="EMBL" id="MFC7201337.1"/>
    </source>
</evidence>
<protein>
    <recommendedName>
        <fullName evidence="1">Nucleotide modification associated domain-containing protein</fullName>
    </recommendedName>
</protein>
<accession>A0ABD5Z7X6</accession>
<reference evidence="2 3" key="1">
    <citation type="journal article" date="2019" name="Int. J. Syst. Evol. Microbiol.">
        <title>The Global Catalogue of Microorganisms (GCM) 10K type strain sequencing project: providing services to taxonomists for standard genome sequencing and annotation.</title>
        <authorList>
            <consortium name="The Broad Institute Genomics Platform"/>
            <consortium name="The Broad Institute Genome Sequencing Center for Infectious Disease"/>
            <person name="Wu L."/>
            <person name="Ma J."/>
        </authorList>
    </citation>
    <scope>NUCLEOTIDE SEQUENCE [LARGE SCALE GENOMIC DNA]</scope>
    <source>
        <strain evidence="2 3">XZGYJ-43</strain>
    </source>
</reference>
<dbReference type="InterPro" id="IPR041135">
    <property type="entry name" value="Nmad3"/>
</dbReference>
<dbReference type="AlphaFoldDB" id="A0ABD5Z7X6"/>
<dbReference type="Proteomes" id="UP001596447">
    <property type="component" value="Unassembled WGS sequence"/>
</dbReference>
<keyword evidence="3" id="KW-1185">Reference proteome</keyword>
<comment type="caution">
    <text evidence="2">The sequence shown here is derived from an EMBL/GenBank/DDBJ whole genome shotgun (WGS) entry which is preliminary data.</text>
</comment>
<gene>
    <name evidence="2" type="ORF">ACFQJ9_18330</name>
</gene>